<evidence type="ECO:0000256" key="7">
    <source>
        <dbReference type="ARBA" id="ARBA00022840"/>
    </source>
</evidence>
<keyword evidence="10 11" id="KW-0413">Isomerase</keyword>
<dbReference type="Gene3D" id="1.10.10.1020">
    <property type="entry name" value="RecBCD complex, subunit RecD, N-terminal domain"/>
    <property type="match status" value="1"/>
</dbReference>
<comment type="catalytic activity">
    <reaction evidence="11">
        <text>ATP + H2O = ADP + phosphate + H(+)</text>
        <dbReference type="Rhea" id="RHEA:13065"/>
        <dbReference type="ChEBI" id="CHEBI:15377"/>
        <dbReference type="ChEBI" id="CHEBI:15378"/>
        <dbReference type="ChEBI" id="CHEBI:30616"/>
        <dbReference type="ChEBI" id="CHEBI:43474"/>
        <dbReference type="ChEBI" id="CHEBI:456216"/>
        <dbReference type="EC" id="5.6.2.3"/>
    </reaction>
</comment>
<dbReference type="NCBIfam" id="TIGR01447">
    <property type="entry name" value="recD"/>
    <property type="match status" value="1"/>
</dbReference>
<dbReference type="GO" id="GO:0000724">
    <property type="term" value="P:double-strand break repair via homologous recombination"/>
    <property type="evidence" value="ECO:0007669"/>
    <property type="project" value="UniProtKB-UniRule"/>
</dbReference>
<keyword evidence="7 11" id="KW-0067">ATP-binding</keyword>
<keyword evidence="9 11" id="KW-0234">DNA repair</keyword>
<keyword evidence="2 11" id="KW-0547">Nucleotide-binding</keyword>
<comment type="similarity">
    <text evidence="11">Belongs to the RecD family.</text>
</comment>
<comment type="miscellaneous">
    <text evidence="11">In the RecBCD complex, RecB has a slow 3'-5' helicase, an exonuclease activity and loads RecA onto ssDNA, RecD has a fast 5'-3' helicase activity, while RecC stimulates the ATPase and processivity of the RecB helicase and contributes to recognition of the Chi site.</text>
</comment>
<dbReference type="GO" id="GO:0017116">
    <property type="term" value="F:single-stranded DNA helicase activity"/>
    <property type="evidence" value="ECO:0007669"/>
    <property type="project" value="TreeGrafter"/>
</dbReference>
<reference evidence="14" key="1">
    <citation type="submission" date="2017-06" db="EMBL/GenBank/DDBJ databases">
        <title>Genome sequencing of pathogenic and non-pathogenic strains within Bisgaard taxon 40.</title>
        <authorList>
            <person name="Ladner J.T."/>
            <person name="Lovett S.P."/>
            <person name="Koroleva G."/>
            <person name="Lorch J.M."/>
        </authorList>
    </citation>
    <scope>NUCLEOTIDE SEQUENCE</scope>
    <source>
        <strain evidence="14">27576-1-I1</strain>
    </source>
</reference>
<dbReference type="AlphaFoldDB" id="A0A8E3S960"/>
<dbReference type="GO" id="GO:0008854">
    <property type="term" value="F:exodeoxyribonuclease V activity"/>
    <property type="evidence" value="ECO:0007669"/>
    <property type="project" value="InterPro"/>
</dbReference>
<dbReference type="Pfam" id="PF13538">
    <property type="entry name" value="UvrD_C_2"/>
    <property type="match status" value="1"/>
</dbReference>
<evidence type="ECO:0000256" key="1">
    <source>
        <dbReference type="ARBA" id="ARBA00022722"/>
    </source>
</evidence>
<dbReference type="GO" id="GO:0005524">
    <property type="term" value="F:ATP binding"/>
    <property type="evidence" value="ECO:0007669"/>
    <property type="project" value="UniProtKB-UniRule"/>
</dbReference>
<dbReference type="PANTHER" id="PTHR43788:SF6">
    <property type="entry name" value="DNA HELICASE B"/>
    <property type="match status" value="1"/>
</dbReference>
<evidence type="ECO:0000259" key="12">
    <source>
        <dbReference type="Pfam" id="PF13538"/>
    </source>
</evidence>
<evidence type="ECO:0000256" key="4">
    <source>
        <dbReference type="ARBA" id="ARBA00022801"/>
    </source>
</evidence>
<dbReference type="GO" id="GO:0043139">
    <property type="term" value="F:5'-3' DNA helicase activity"/>
    <property type="evidence" value="ECO:0007669"/>
    <property type="project" value="UniProtKB-UniRule"/>
</dbReference>
<dbReference type="InterPro" id="IPR006344">
    <property type="entry name" value="RecD"/>
</dbReference>
<name>A0A8E3S960_9PAST</name>
<evidence type="ECO:0000256" key="11">
    <source>
        <dbReference type="HAMAP-Rule" id="MF_01487"/>
    </source>
</evidence>
<keyword evidence="1 11" id="KW-0540">Nuclease</keyword>
<keyword evidence="8 11" id="KW-0238">DNA-binding</keyword>
<sequence length="645" mass="73311">MLTLLYQLRNENIISSLDYYFAQFITEQGKACSTATQDLVAFLACLSSYYHQQGYSCLYLNAELWKNPFDLAYRQDKCEILSAIQQKMTEVMPTTLNFQQWQHQLQSHPAFSTAPTTNAPFLLQQYSTQTALYLQRVWQDEHQIATFLAQSKTNSKLNKEQIATILDKLFPEQDSNPTNEINWQKVAIATAIKQQICLISGGPGTGKTRTVSRLLIGLQWLQLLNHQAPLCIKLVAPTGKAAARLNESISDAIQSMPLADELKNLIPQQASTIHRLLGLSADRLAKYNQNNPLNVDVLVIDEASMIDLSLLATLFRALPTSTKVILLGDKDQLASVEAGAILGELGRFLDEGYSLQHAEYLQQVCQQQVNTNHHQTPLRDSLCHLSKSYRFDSQSGIWHLARAINQNNAHQSWQCFTRYADLELINYQNSPAQQVANYAVTQYSRYLEQILAKKNLTQTQIKQIFTLFKQIRFLSALRIGHLGVENLNDLIAEQLRIAKLVYFRQPHEWYSGKAIMVTQNDPNIQLFNGDIGLALPNEDGRLKIWFESENGQFRAISPSRVPANEPAYVMTIHKSQGSEFEHCIMLLPQEFNPILTNELIYTGITRAKKRLTVFADEQIWKTAVYTHTTRQSGLAEQLRMLYATH</sequence>
<feature type="binding site" evidence="11">
    <location>
        <begin position="201"/>
        <end position="208"/>
    </location>
    <ligand>
        <name>ATP</name>
        <dbReference type="ChEBI" id="CHEBI:30616"/>
    </ligand>
</feature>
<keyword evidence="5 11" id="KW-0347">Helicase</keyword>
<comment type="function">
    <text evidence="11">A helicase/nuclease that prepares dsDNA breaks (DSB) for recombinational DNA repair. Binds to DSBs and unwinds DNA via a highly rapid and processive ATP-dependent bidirectional helicase activity. Unwinds dsDNA until it encounters a Chi (crossover hotspot instigator) sequence from the 3' direction. Cuts ssDNA a few nucleotides 3' to the Chi site. The properties and activities of the enzyme are changed at Chi. The Chi-altered holoenzyme produces a long 3'-ssDNA overhang and facilitates RecA-binding to the ssDNA for homologous DNA recombination and repair. Holoenzyme degrades any linearized DNA that is unable to undergo homologous recombination. In the holoenzyme this subunit has ssDNA-dependent ATPase and 5'-3' helicase activity. When added to pre-assembled RecBC greatly stimulates nuclease activity and augments holoenzyme processivity. Negatively regulates the RecA-loading ability of RecBCD.</text>
</comment>
<dbReference type="SUPFAM" id="SSF52540">
    <property type="entry name" value="P-loop containing nucleoside triphosphate hydrolases"/>
    <property type="match status" value="2"/>
</dbReference>
<keyword evidence="4 11" id="KW-0378">Hydrolase</keyword>
<dbReference type="EMBL" id="CP022011">
    <property type="protein sequence ID" value="QDJ15227.1"/>
    <property type="molecule type" value="Genomic_DNA"/>
</dbReference>
<dbReference type="GO" id="GO:0003677">
    <property type="term" value="F:DNA binding"/>
    <property type="evidence" value="ECO:0007669"/>
    <property type="project" value="UniProtKB-UniRule"/>
</dbReference>
<dbReference type="InterPro" id="IPR049550">
    <property type="entry name" value="RecD_N"/>
</dbReference>
<comment type="subunit">
    <text evidence="11">Heterotrimer of RecB, RecC and RecD. All subunits contribute to DNA-binding.</text>
</comment>
<evidence type="ECO:0000256" key="2">
    <source>
        <dbReference type="ARBA" id="ARBA00022741"/>
    </source>
</evidence>
<evidence type="ECO:0000256" key="3">
    <source>
        <dbReference type="ARBA" id="ARBA00022763"/>
    </source>
</evidence>
<evidence type="ECO:0000256" key="5">
    <source>
        <dbReference type="ARBA" id="ARBA00022806"/>
    </source>
</evidence>
<evidence type="ECO:0000256" key="8">
    <source>
        <dbReference type="ARBA" id="ARBA00023125"/>
    </source>
</evidence>
<dbReference type="InterPro" id="IPR027785">
    <property type="entry name" value="UvrD-like_helicase_C"/>
</dbReference>
<keyword evidence="15" id="KW-1185">Reference proteome</keyword>
<accession>A0A8E3S960</accession>
<dbReference type="InterPro" id="IPR050534">
    <property type="entry name" value="Coronavir_polyprotein_1ab"/>
</dbReference>
<dbReference type="GO" id="GO:0009338">
    <property type="term" value="C:exodeoxyribonuclease V complex"/>
    <property type="evidence" value="ECO:0007669"/>
    <property type="project" value="InterPro"/>
</dbReference>
<evidence type="ECO:0000256" key="10">
    <source>
        <dbReference type="ARBA" id="ARBA00023235"/>
    </source>
</evidence>
<evidence type="ECO:0000313" key="15">
    <source>
        <dbReference type="Proteomes" id="UP000955338"/>
    </source>
</evidence>
<dbReference type="CDD" id="cd17933">
    <property type="entry name" value="DEXSc_RecD-like"/>
    <property type="match status" value="1"/>
</dbReference>
<dbReference type="Pfam" id="PF13245">
    <property type="entry name" value="AAA_19"/>
    <property type="match status" value="1"/>
</dbReference>
<dbReference type="Proteomes" id="UP000955338">
    <property type="component" value="Chromosome"/>
</dbReference>
<feature type="domain" description="RecBCD enzyme subunit RecD N-terminal" evidence="13">
    <location>
        <begin position="11"/>
        <end position="125"/>
    </location>
</feature>
<dbReference type="InterPro" id="IPR027417">
    <property type="entry name" value="P-loop_NTPase"/>
</dbReference>
<protein>
    <recommendedName>
        <fullName evidence="11">RecBCD enzyme subunit RecD</fullName>
        <ecNumber evidence="11">5.6.2.3</ecNumber>
    </recommendedName>
    <alternativeName>
        <fullName evidence="11">DNA 5'-3' helicase subunit RecD</fullName>
    </alternativeName>
    <alternativeName>
        <fullName evidence="11">Exonuclease V subunit RecD</fullName>
        <shortName evidence="11">ExoV subunit RecD</shortName>
    </alternativeName>
    <alternativeName>
        <fullName evidence="11">Helicase/nuclease RecBCD subunit RecD</fullName>
    </alternativeName>
</protein>
<proteinExistence type="inferred from homology"/>
<evidence type="ECO:0000256" key="9">
    <source>
        <dbReference type="ARBA" id="ARBA00023204"/>
    </source>
</evidence>
<dbReference type="EC" id="5.6.2.3" evidence="11"/>
<gene>
    <name evidence="11 14" type="primary">recD</name>
    <name evidence="14" type="ORF">CEP48_07220</name>
</gene>
<keyword evidence="6 11" id="KW-0269">Exonuclease</keyword>
<evidence type="ECO:0000313" key="14">
    <source>
        <dbReference type="EMBL" id="QDJ15227.1"/>
    </source>
</evidence>
<organism evidence="14 15">
    <name type="scientific">Mergibacter septicus</name>
    <dbReference type="NCBI Taxonomy" id="221402"/>
    <lineage>
        <taxon>Bacteria</taxon>
        <taxon>Pseudomonadati</taxon>
        <taxon>Pseudomonadota</taxon>
        <taxon>Gammaproteobacteria</taxon>
        <taxon>Pasteurellales</taxon>
        <taxon>Pasteurellaceae</taxon>
        <taxon>Mergibacter</taxon>
    </lineage>
</organism>
<dbReference type="Pfam" id="PF21185">
    <property type="entry name" value="RecD_N"/>
    <property type="match status" value="1"/>
</dbReference>
<feature type="domain" description="UvrD-like helicase C-terminal" evidence="12">
    <location>
        <begin position="566"/>
        <end position="613"/>
    </location>
</feature>
<evidence type="ECO:0000256" key="6">
    <source>
        <dbReference type="ARBA" id="ARBA00022839"/>
    </source>
</evidence>
<dbReference type="InterPro" id="IPR041851">
    <property type="entry name" value="RecD_N_sf"/>
</dbReference>
<dbReference type="Gene3D" id="3.40.50.300">
    <property type="entry name" value="P-loop containing nucleotide triphosphate hydrolases"/>
    <property type="match status" value="2"/>
</dbReference>
<dbReference type="CDD" id="cd18809">
    <property type="entry name" value="SF1_C_RecD"/>
    <property type="match status" value="1"/>
</dbReference>
<dbReference type="RefSeq" id="WP_261920258.1">
    <property type="nucleotide sequence ID" value="NZ_CP022011.1"/>
</dbReference>
<evidence type="ECO:0000259" key="13">
    <source>
        <dbReference type="Pfam" id="PF21185"/>
    </source>
</evidence>
<dbReference type="HAMAP" id="MF_01487">
    <property type="entry name" value="RecD"/>
    <property type="match status" value="1"/>
</dbReference>
<keyword evidence="3 11" id="KW-0227">DNA damage</keyword>
<dbReference type="PANTHER" id="PTHR43788">
    <property type="entry name" value="DNA2/NAM7 HELICASE FAMILY MEMBER"/>
    <property type="match status" value="1"/>
</dbReference>